<dbReference type="PROSITE" id="PS50977">
    <property type="entry name" value="HTH_TETR_2"/>
    <property type="match status" value="1"/>
</dbReference>
<dbReference type="SUPFAM" id="SSF48498">
    <property type="entry name" value="Tetracyclin repressor-like, C-terminal domain"/>
    <property type="match status" value="1"/>
</dbReference>
<gene>
    <name evidence="6" type="ORF">AAME72_08700</name>
</gene>
<dbReference type="EMBL" id="CP157390">
    <property type="protein sequence ID" value="XBM49934.1"/>
    <property type="molecule type" value="Genomic_DNA"/>
</dbReference>
<organism evidence="6">
    <name type="scientific">Leifsonia sp. NPDC080035</name>
    <dbReference type="NCBI Taxonomy" id="3143936"/>
    <lineage>
        <taxon>Bacteria</taxon>
        <taxon>Bacillati</taxon>
        <taxon>Actinomycetota</taxon>
        <taxon>Actinomycetes</taxon>
        <taxon>Micrococcales</taxon>
        <taxon>Microbacteriaceae</taxon>
        <taxon>Leifsonia</taxon>
    </lineage>
</organism>
<keyword evidence="1" id="KW-0805">Transcription regulation</keyword>
<sequence length="193" mass="20965">MTSPARPLRADARRNREALLTAAGDLLGERGDDVQIEEIAARAGVGVGTLYRHFADKDALVAAIVGRRFAAATDLARAAEELPDADAAFTALLDGYLESVAGDSAFRRALLGPEEPRWEAISAEKTAFREVVSRIVERAVRESVLREDFGADDFILVTRGAMANMGENEDWRRHVRLQLEGVRPRPSAPAPSA</sequence>
<name>A0AAU7GHD2_9MICO</name>
<evidence type="ECO:0000313" key="6">
    <source>
        <dbReference type="EMBL" id="XBM49934.1"/>
    </source>
</evidence>
<evidence type="ECO:0000256" key="2">
    <source>
        <dbReference type="ARBA" id="ARBA00023125"/>
    </source>
</evidence>
<evidence type="ECO:0000256" key="1">
    <source>
        <dbReference type="ARBA" id="ARBA00023015"/>
    </source>
</evidence>
<dbReference type="PANTHER" id="PTHR30055">
    <property type="entry name" value="HTH-TYPE TRANSCRIPTIONAL REGULATOR RUTR"/>
    <property type="match status" value="1"/>
</dbReference>
<reference evidence="6" key="1">
    <citation type="submission" date="2024-05" db="EMBL/GenBank/DDBJ databases">
        <title>The Natural Products Discovery Center: Release of the First 8490 Sequenced Strains for Exploring Actinobacteria Biosynthetic Diversity.</title>
        <authorList>
            <person name="Kalkreuter E."/>
            <person name="Kautsar S.A."/>
            <person name="Yang D."/>
            <person name="Bader C.D."/>
            <person name="Teijaro C.N."/>
            <person name="Fluegel L."/>
            <person name="Davis C.M."/>
            <person name="Simpson J.R."/>
            <person name="Lauterbach L."/>
            <person name="Steele A.D."/>
            <person name="Gui C."/>
            <person name="Meng S."/>
            <person name="Li G."/>
            <person name="Viehrig K."/>
            <person name="Ye F."/>
            <person name="Su P."/>
            <person name="Kiefer A.F."/>
            <person name="Nichols A."/>
            <person name="Cepeda A.J."/>
            <person name="Yan W."/>
            <person name="Fan B."/>
            <person name="Jiang Y."/>
            <person name="Adhikari A."/>
            <person name="Zheng C.-J."/>
            <person name="Schuster L."/>
            <person name="Cowan T.M."/>
            <person name="Smanski M.J."/>
            <person name="Chevrette M.G."/>
            <person name="de Carvalho L.P.S."/>
            <person name="Shen B."/>
        </authorList>
    </citation>
    <scope>NUCLEOTIDE SEQUENCE</scope>
    <source>
        <strain evidence="6">NPDC080035</strain>
    </source>
</reference>
<dbReference type="InterPro" id="IPR050109">
    <property type="entry name" value="HTH-type_TetR-like_transc_reg"/>
</dbReference>
<keyword evidence="2 4" id="KW-0238">DNA-binding</keyword>
<keyword evidence="3" id="KW-0804">Transcription</keyword>
<evidence type="ECO:0000256" key="4">
    <source>
        <dbReference type="PROSITE-ProRule" id="PRU00335"/>
    </source>
</evidence>
<dbReference type="AlphaFoldDB" id="A0AAU7GHD2"/>
<protein>
    <submittedName>
        <fullName evidence="6">Helix-turn-helix domain-containing protein</fullName>
    </submittedName>
</protein>
<evidence type="ECO:0000256" key="3">
    <source>
        <dbReference type="ARBA" id="ARBA00023163"/>
    </source>
</evidence>
<dbReference type="RefSeq" id="WP_348789844.1">
    <property type="nucleotide sequence ID" value="NZ_CP157390.1"/>
</dbReference>
<dbReference type="PANTHER" id="PTHR30055:SF234">
    <property type="entry name" value="HTH-TYPE TRANSCRIPTIONAL REGULATOR BETI"/>
    <property type="match status" value="1"/>
</dbReference>
<feature type="domain" description="HTH tetR-type" evidence="5">
    <location>
        <begin position="13"/>
        <end position="72"/>
    </location>
</feature>
<dbReference type="SUPFAM" id="SSF46689">
    <property type="entry name" value="Homeodomain-like"/>
    <property type="match status" value="1"/>
</dbReference>
<dbReference type="InterPro" id="IPR009057">
    <property type="entry name" value="Homeodomain-like_sf"/>
</dbReference>
<dbReference type="Pfam" id="PF00440">
    <property type="entry name" value="TetR_N"/>
    <property type="match status" value="1"/>
</dbReference>
<dbReference type="InterPro" id="IPR001647">
    <property type="entry name" value="HTH_TetR"/>
</dbReference>
<proteinExistence type="predicted"/>
<dbReference type="GO" id="GO:0000976">
    <property type="term" value="F:transcription cis-regulatory region binding"/>
    <property type="evidence" value="ECO:0007669"/>
    <property type="project" value="TreeGrafter"/>
</dbReference>
<feature type="DNA-binding region" description="H-T-H motif" evidence="4">
    <location>
        <begin position="35"/>
        <end position="54"/>
    </location>
</feature>
<dbReference type="Gene3D" id="1.10.357.10">
    <property type="entry name" value="Tetracycline Repressor, domain 2"/>
    <property type="match status" value="1"/>
</dbReference>
<dbReference type="PRINTS" id="PR00455">
    <property type="entry name" value="HTHTETR"/>
</dbReference>
<dbReference type="InterPro" id="IPR036271">
    <property type="entry name" value="Tet_transcr_reg_TetR-rel_C_sf"/>
</dbReference>
<dbReference type="GO" id="GO:0003700">
    <property type="term" value="F:DNA-binding transcription factor activity"/>
    <property type="evidence" value="ECO:0007669"/>
    <property type="project" value="TreeGrafter"/>
</dbReference>
<evidence type="ECO:0000259" key="5">
    <source>
        <dbReference type="PROSITE" id="PS50977"/>
    </source>
</evidence>
<accession>A0AAU7GHD2</accession>